<dbReference type="OrthoDB" id="344931at2"/>
<evidence type="ECO:0000313" key="3">
    <source>
        <dbReference type="Proteomes" id="UP000232145"/>
    </source>
</evidence>
<proteinExistence type="predicted"/>
<dbReference type="Proteomes" id="UP000232145">
    <property type="component" value="Unassembled WGS sequence"/>
</dbReference>
<dbReference type="EMBL" id="NPDX01000006">
    <property type="protein sequence ID" value="PJZ83369.1"/>
    <property type="molecule type" value="Genomic_DNA"/>
</dbReference>
<keyword evidence="1" id="KW-0472">Membrane</keyword>
<evidence type="ECO:0000313" key="2">
    <source>
        <dbReference type="EMBL" id="PJZ83369.1"/>
    </source>
</evidence>
<gene>
    <name evidence="2" type="ORF">CH364_17000</name>
</gene>
<keyword evidence="1" id="KW-1133">Transmembrane helix</keyword>
<protein>
    <submittedName>
        <fullName evidence="2">Uncharacterized protein</fullName>
    </submittedName>
</protein>
<accession>A0A2N0AGD8</accession>
<keyword evidence="1" id="KW-0812">Transmembrane</keyword>
<organism evidence="2 3">
    <name type="scientific">Leptospira harrisiae</name>
    <dbReference type="NCBI Taxonomy" id="2023189"/>
    <lineage>
        <taxon>Bacteria</taxon>
        <taxon>Pseudomonadati</taxon>
        <taxon>Spirochaetota</taxon>
        <taxon>Spirochaetia</taxon>
        <taxon>Leptospirales</taxon>
        <taxon>Leptospiraceae</taxon>
        <taxon>Leptospira</taxon>
    </lineage>
</organism>
<reference evidence="2 3" key="1">
    <citation type="submission" date="2017-07" db="EMBL/GenBank/DDBJ databases">
        <title>Leptospira spp. isolated from tropical soils.</title>
        <authorList>
            <person name="Thibeaux R."/>
            <person name="Iraola G."/>
            <person name="Ferres I."/>
            <person name="Bierque E."/>
            <person name="Girault D."/>
            <person name="Soupe-Gilbert M.-E."/>
            <person name="Picardeau M."/>
            <person name="Goarant C."/>
        </authorList>
    </citation>
    <scope>NUCLEOTIDE SEQUENCE [LARGE SCALE GENOMIC DNA]</scope>
    <source>
        <strain evidence="2 3">FH2-B-A1</strain>
    </source>
</reference>
<feature type="transmembrane region" description="Helical" evidence="1">
    <location>
        <begin position="39"/>
        <end position="60"/>
    </location>
</feature>
<evidence type="ECO:0000256" key="1">
    <source>
        <dbReference type="SAM" id="Phobius"/>
    </source>
</evidence>
<comment type="caution">
    <text evidence="2">The sequence shown here is derived from an EMBL/GenBank/DDBJ whole genome shotgun (WGS) entry which is preliminary data.</text>
</comment>
<sequence>MNSKNPKKWEQLLNDSDFELRLLRRTKSRIQRDKTKRKVYVTLAFSTLLFSLIFFNEFVLEPSELSTNVHYLLDELSSESIVSLSMD</sequence>
<dbReference type="AlphaFoldDB" id="A0A2N0AGD8"/>
<keyword evidence="3" id="KW-1185">Reference proteome</keyword>
<name>A0A2N0AGD8_9LEPT</name>